<evidence type="ECO:0000313" key="2">
    <source>
        <dbReference type="Proteomes" id="UP001642484"/>
    </source>
</evidence>
<dbReference type="PANTHER" id="PTHR48050">
    <property type="entry name" value="STEROL 3-BETA-GLUCOSYLTRANSFERASE"/>
    <property type="match status" value="1"/>
</dbReference>
<dbReference type="InterPro" id="IPR002213">
    <property type="entry name" value="UDP_glucos_trans"/>
</dbReference>
<dbReference type="PANTHER" id="PTHR48050:SF13">
    <property type="entry name" value="STEROL 3-BETA-GLUCOSYLTRANSFERASE UGT80A2"/>
    <property type="match status" value="1"/>
</dbReference>
<dbReference type="EMBL" id="CAXAMN010000780">
    <property type="protein sequence ID" value="CAK8990635.1"/>
    <property type="molecule type" value="Genomic_DNA"/>
</dbReference>
<keyword evidence="2" id="KW-1185">Reference proteome</keyword>
<dbReference type="Gene3D" id="3.40.50.2000">
    <property type="entry name" value="Glycogen Phosphorylase B"/>
    <property type="match status" value="2"/>
</dbReference>
<sequence>MEHVVFINFPATGHMNPTLPLVTELVAREIPVSYFVHETVREVVEATGAQWHALLDPQRLTEEQLQKYVPDQTPKEDYAFPLSSLVFSASEAPALIAQLRTLKPLPSVIVYDPFLPLGLLAARELGIPAVATVTMAGPGVVEVHPPVQQKWESNAVSRRARQEIKELYNFDVFAHGSFLEFYSPDQNIVTTCKSLYTGPKTPLQQERFGHFSFECVGPLLNPKILRLSNAELTHSAAPMLPREVDAARAAGRRILYVSAGTVATGRLWNEKFGPKGLSNGLSECTGKELIQLLYRTVFEAFGGAEDVLLVVSTAREDALEGLDLPNNLVARPSLPQLELLPKCHAFITHGGANSMHEALTFGVPMVVVPIFGDQPSNADAVRRAWCGAGDFRHPLQSLTSQALLEAVQQLELPGVREALKDMQRDLQAAGGVTKAMDLVLAAKRRNTLEEAPLGGA</sequence>
<reference evidence="1 2" key="1">
    <citation type="submission" date="2024-02" db="EMBL/GenBank/DDBJ databases">
        <authorList>
            <person name="Chen Y."/>
            <person name="Shah S."/>
            <person name="Dougan E. K."/>
            <person name="Thang M."/>
            <person name="Chan C."/>
        </authorList>
    </citation>
    <scope>NUCLEOTIDE SEQUENCE [LARGE SCALE GENOMIC DNA]</scope>
</reference>
<organism evidence="1 2">
    <name type="scientific">Durusdinium trenchii</name>
    <dbReference type="NCBI Taxonomy" id="1381693"/>
    <lineage>
        <taxon>Eukaryota</taxon>
        <taxon>Sar</taxon>
        <taxon>Alveolata</taxon>
        <taxon>Dinophyceae</taxon>
        <taxon>Suessiales</taxon>
        <taxon>Symbiodiniaceae</taxon>
        <taxon>Durusdinium</taxon>
    </lineage>
</organism>
<proteinExistence type="predicted"/>
<name>A0ABP0HP20_9DINO</name>
<protein>
    <submittedName>
        <fullName evidence="1">Uncharacterized protein</fullName>
    </submittedName>
</protein>
<dbReference type="CDD" id="cd03784">
    <property type="entry name" value="GT1_Gtf-like"/>
    <property type="match status" value="1"/>
</dbReference>
<comment type="caution">
    <text evidence="1">The sequence shown here is derived from an EMBL/GenBank/DDBJ whole genome shotgun (WGS) entry which is preliminary data.</text>
</comment>
<dbReference type="Pfam" id="PF00201">
    <property type="entry name" value="UDPGT"/>
    <property type="match status" value="1"/>
</dbReference>
<dbReference type="SUPFAM" id="SSF53756">
    <property type="entry name" value="UDP-Glycosyltransferase/glycogen phosphorylase"/>
    <property type="match status" value="1"/>
</dbReference>
<dbReference type="Proteomes" id="UP001642484">
    <property type="component" value="Unassembled WGS sequence"/>
</dbReference>
<gene>
    <name evidence="1" type="ORF">CCMP2556_LOCUS2122</name>
</gene>
<evidence type="ECO:0000313" key="1">
    <source>
        <dbReference type="EMBL" id="CAK8990635.1"/>
    </source>
</evidence>
<dbReference type="InterPro" id="IPR050426">
    <property type="entry name" value="Glycosyltransferase_28"/>
</dbReference>
<accession>A0ABP0HP20</accession>